<feature type="region of interest" description="Disordered" evidence="1">
    <location>
        <begin position="37"/>
        <end position="80"/>
    </location>
</feature>
<dbReference type="EMBL" id="LKEU01000051">
    <property type="protein sequence ID" value="OFV68928.1"/>
    <property type="molecule type" value="Genomic_DNA"/>
</dbReference>
<comment type="caution">
    <text evidence="2">The sequence shown here is derived from an EMBL/GenBank/DDBJ whole genome shotgun (WGS) entry which is preliminary data.</text>
</comment>
<dbReference type="RefSeq" id="WP_139142416.1">
    <property type="nucleotide sequence ID" value="NZ_LKEU01000051.1"/>
</dbReference>
<reference evidence="2 3" key="1">
    <citation type="submission" date="2015-09" db="EMBL/GenBank/DDBJ databases">
        <title>Genome sequence of Acetobacterium wieringae DSM 1911.</title>
        <authorList>
            <person name="Poehlein A."/>
            <person name="Bengelsdorf F.R."/>
            <person name="Schiel-Bengelsdorf B."/>
            <person name="Duerre P."/>
            <person name="Daniel R."/>
        </authorList>
    </citation>
    <scope>NUCLEOTIDE SEQUENCE [LARGE SCALE GENOMIC DNA]</scope>
    <source>
        <strain evidence="2 3">DSM 1911</strain>
    </source>
</reference>
<organism evidence="2 3">
    <name type="scientific">Acetobacterium wieringae</name>
    <dbReference type="NCBI Taxonomy" id="52694"/>
    <lineage>
        <taxon>Bacteria</taxon>
        <taxon>Bacillati</taxon>
        <taxon>Bacillota</taxon>
        <taxon>Clostridia</taxon>
        <taxon>Eubacteriales</taxon>
        <taxon>Eubacteriaceae</taxon>
        <taxon>Acetobacterium</taxon>
    </lineage>
</organism>
<dbReference type="AlphaFoldDB" id="A0A1F2PCF2"/>
<evidence type="ECO:0008006" key="4">
    <source>
        <dbReference type="Google" id="ProtNLM"/>
    </source>
</evidence>
<protein>
    <recommendedName>
        <fullName evidence="4">Lipoprotein</fullName>
    </recommendedName>
</protein>
<evidence type="ECO:0000313" key="3">
    <source>
        <dbReference type="Proteomes" id="UP000176244"/>
    </source>
</evidence>
<evidence type="ECO:0000256" key="1">
    <source>
        <dbReference type="SAM" id="MobiDB-lite"/>
    </source>
</evidence>
<dbReference type="STRING" id="52694.ACWI_36190"/>
<evidence type="ECO:0000313" key="2">
    <source>
        <dbReference type="EMBL" id="OFV68928.1"/>
    </source>
</evidence>
<dbReference type="Proteomes" id="UP000176244">
    <property type="component" value="Unassembled WGS sequence"/>
</dbReference>
<proteinExistence type="predicted"/>
<sequence>MKFPHWLKISIVLLFLVNFTFIACSGVAEAKGSSVSVKPSVSKPSVSTCKPSVSTSKPSTSSKPSNASSSSSTGKTNVTSSYKPATTITYSTKSVESSSYYAFSNKKFDFSRPYKSLKNYDYSTIMSSTFYYRNSFLSNYLDYLIIQNLLNDEEDDDKNNDAWLLMYMIFK</sequence>
<accession>A0A1F2PCF2</accession>
<name>A0A1F2PCF2_9FIRM</name>
<gene>
    <name evidence="2" type="ORF">ACWI_36190</name>
</gene>
<dbReference type="PROSITE" id="PS51257">
    <property type="entry name" value="PROKAR_LIPOPROTEIN"/>
    <property type="match status" value="1"/>
</dbReference>